<organism evidence="1">
    <name type="scientific">marine sediment metagenome</name>
    <dbReference type="NCBI Taxonomy" id="412755"/>
    <lineage>
        <taxon>unclassified sequences</taxon>
        <taxon>metagenomes</taxon>
        <taxon>ecological metagenomes</taxon>
    </lineage>
</organism>
<accession>A0A0F8ZAC3</accession>
<feature type="non-terminal residue" evidence="1">
    <location>
        <position position="46"/>
    </location>
</feature>
<dbReference type="AlphaFoldDB" id="A0A0F8ZAC3"/>
<gene>
    <name evidence="1" type="ORF">LCGC14_2719640</name>
</gene>
<dbReference type="EMBL" id="LAZR01048945">
    <property type="protein sequence ID" value="KKK90777.1"/>
    <property type="molecule type" value="Genomic_DNA"/>
</dbReference>
<protein>
    <submittedName>
        <fullName evidence="1">Uncharacterized protein</fullName>
    </submittedName>
</protein>
<name>A0A0F8ZAC3_9ZZZZ</name>
<evidence type="ECO:0000313" key="1">
    <source>
        <dbReference type="EMBL" id="KKK90777.1"/>
    </source>
</evidence>
<comment type="caution">
    <text evidence="1">The sequence shown here is derived from an EMBL/GenBank/DDBJ whole genome shotgun (WGS) entry which is preliminary data.</text>
</comment>
<sequence>MAETLVFWPDCRFPGCRNKCCMALESPLCHPHSILKLIFDNNEQTD</sequence>
<proteinExistence type="predicted"/>
<reference evidence="1" key="1">
    <citation type="journal article" date="2015" name="Nature">
        <title>Complex archaea that bridge the gap between prokaryotes and eukaryotes.</title>
        <authorList>
            <person name="Spang A."/>
            <person name="Saw J.H."/>
            <person name="Jorgensen S.L."/>
            <person name="Zaremba-Niedzwiedzka K."/>
            <person name="Martijn J."/>
            <person name="Lind A.E."/>
            <person name="van Eijk R."/>
            <person name="Schleper C."/>
            <person name="Guy L."/>
            <person name="Ettema T.J."/>
        </authorList>
    </citation>
    <scope>NUCLEOTIDE SEQUENCE</scope>
</reference>